<sequence>MGQDADGRWDSWRIGVVGRCGPLPVRTGSDGDPRLLRVSEPPEWWSSGRCDGAPRGLLDFTRDRAAARYWAEAEWDEWHEVARHHPVGLPVSEFEFQDRAAFADQPVMRAYMERRGLDPQRMVWHQFSDPLTVYGYVSGSVATAQS</sequence>
<keyword evidence="2" id="KW-1185">Reference proteome</keyword>
<dbReference type="EMBL" id="BAABAT010000081">
    <property type="protein sequence ID" value="GAA4263832.1"/>
    <property type="molecule type" value="Genomic_DNA"/>
</dbReference>
<dbReference type="Proteomes" id="UP001500620">
    <property type="component" value="Unassembled WGS sequence"/>
</dbReference>
<organism evidence="1 2">
    <name type="scientific">Dactylosporangium darangshiense</name>
    <dbReference type="NCBI Taxonomy" id="579108"/>
    <lineage>
        <taxon>Bacteria</taxon>
        <taxon>Bacillati</taxon>
        <taxon>Actinomycetota</taxon>
        <taxon>Actinomycetes</taxon>
        <taxon>Micromonosporales</taxon>
        <taxon>Micromonosporaceae</taxon>
        <taxon>Dactylosporangium</taxon>
    </lineage>
</organism>
<comment type="caution">
    <text evidence="1">The sequence shown here is derived from an EMBL/GenBank/DDBJ whole genome shotgun (WGS) entry which is preliminary data.</text>
</comment>
<name>A0ABP8DVH6_9ACTN</name>
<gene>
    <name evidence="1" type="ORF">GCM10022255_111950</name>
</gene>
<reference evidence="2" key="1">
    <citation type="journal article" date="2019" name="Int. J. Syst. Evol. Microbiol.">
        <title>The Global Catalogue of Microorganisms (GCM) 10K type strain sequencing project: providing services to taxonomists for standard genome sequencing and annotation.</title>
        <authorList>
            <consortium name="The Broad Institute Genomics Platform"/>
            <consortium name="The Broad Institute Genome Sequencing Center for Infectious Disease"/>
            <person name="Wu L."/>
            <person name="Ma J."/>
        </authorList>
    </citation>
    <scope>NUCLEOTIDE SEQUENCE [LARGE SCALE GENOMIC DNA]</scope>
    <source>
        <strain evidence="2">JCM 17441</strain>
    </source>
</reference>
<accession>A0ABP8DVH6</accession>
<evidence type="ECO:0000313" key="1">
    <source>
        <dbReference type="EMBL" id="GAA4263832.1"/>
    </source>
</evidence>
<evidence type="ECO:0000313" key="2">
    <source>
        <dbReference type="Proteomes" id="UP001500620"/>
    </source>
</evidence>
<proteinExistence type="predicted"/>
<protein>
    <submittedName>
        <fullName evidence="1">Uncharacterized protein</fullName>
    </submittedName>
</protein>